<evidence type="ECO:0000256" key="2">
    <source>
        <dbReference type="ARBA" id="ARBA00023008"/>
    </source>
</evidence>
<dbReference type="PANTHER" id="PTHR38439">
    <property type="entry name" value="AURACYANIN-B"/>
    <property type="match status" value="1"/>
</dbReference>
<reference evidence="5 6" key="1">
    <citation type="submission" date="2019-01" db="EMBL/GenBank/DDBJ databases">
        <title>Egibacter rhizosphaerae EGI 80759T.</title>
        <authorList>
            <person name="Chen D.-D."/>
            <person name="Tian Y."/>
            <person name="Jiao J.-Y."/>
            <person name="Zhang X.-T."/>
            <person name="Zhang Y.-G."/>
            <person name="Zhang Y."/>
            <person name="Xiao M."/>
            <person name="Shu W.-S."/>
            <person name="Li W.-J."/>
        </authorList>
    </citation>
    <scope>NUCLEOTIDE SEQUENCE [LARGE SCALE GENOMIC DNA]</scope>
    <source>
        <strain evidence="5 6">EGI 80759</strain>
    </source>
</reference>
<dbReference type="Pfam" id="PF00127">
    <property type="entry name" value="Copper-bind"/>
    <property type="match status" value="1"/>
</dbReference>
<feature type="region of interest" description="Disordered" evidence="3">
    <location>
        <begin position="63"/>
        <end position="99"/>
    </location>
</feature>
<dbReference type="InterPro" id="IPR008972">
    <property type="entry name" value="Cupredoxin"/>
</dbReference>
<dbReference type="KEGG" id="erz:ER308_14525"/>
<sequence>MLPGTRGGSGCREAPGATPLAHTLTSVGARRRQPRRSLSMTRRLMLLAVLLVFGLAGCFSAEPEVTEEEQVPADQRDEVAEEPAEDADDDEAADDGEAEETVEFVADDNFYEDLPDSVSAGTVEFVMDNQGAAEHDMVIEELGDEEVVELTPGGETASGTVELEPGEYTLYCSVPGHREAGMEATITVEG</sequence>
<accession>A0A411YHV5</accession>
<gene>
    <name evidence="5" type="ORF">ER308_14525</name>
</gene>
<dbReference type="AlphaFoldDB" id="A0A411YHV5"/>
<keyword evidence="2" id="KW-0186">Copper</keyword>
<dbReference type="GO" id="GO:0005507">
    <property type="term" value="F:copper ion binding"/>
    <property type="evidence" value="ECO:0007669"/>
    <property type="project" value="InterPro"/>
</dbReference>
<evidence type="ECO:0000256" key="3">
    <source>
        <dbReference type="SAM" id="MobiDB-lite"/>
    </source>
</evidence>
<dbReference type="SUPFAM" id="SSF49503">
    <property type="entry name" value="Cupredoxins"/>
    <property type="match status" value="1"/>
</dbReference>
<evidence type="ECO:0000313" key="6">
    <source>
        <dbReference type="Proteomes" id="UP000291469"/>
    </source>
</evidence>
<evidence type="ECO:0000256" key="1">
    <source>
        <dbReference type="ARBA" id="ARBA00022723"/>
    </source>
</evidence>
<dbReference type="GO" id="GO:0009055">
    <property type="term" value="F:electron transfer activity"/>
    <property type="evidence" value="ECO:0007669"/>
    <property type="project" value="InterPro"/>
</dbReference>
<dbReference type="InterPro" id="IPR033138">
    <property type="entry name" value="Cu_oxidase_CS"/>
</dbReference>
<feature type="compositionally biased region" description="Gly residues" evidence="3">
    <location>
        <begin position="1"/>
        <end position="10"/>
    </location>
</feature>
<protein>
    <recommendedName>
        <fullName evidence="4">Blue (type 1) copper domain-containing protein</fullName>
    </recommendedName>
</protein>
<name>A0A411YHV5_9ACTN</name>
<dbReference type="EMBL" id="CP036402">
    <property type="protein sequence ID" value="QBI20652.1"/>
    <property type="molecule type" value="Genomic_DNA"/>
</dbReference>
<feature type="domain" description="Blue (type 1) copper" evidence="4">
    <location>
        <begin position="135"/>
        <end position="189"/>
    </location>
</feature>
<evidence type="ECO:0000313" key="5">
    <source>
        <dbReference type="EMBL" id="QBI20652.1"/>
    </source>
</evidence>
<dbReference type="PROSITE" id="PS00079">
    <property type="entry name" value="MULTICOPPER_OXIDASE1"/>
    <property type="match status" value="1"/>
</dbReference>
<dbReference type="InterPro" id="IPR050845">
    <property type="entry name" value="Cu-binding_ET"/>
</dbReference>
<keyword evidence="1" id="KW-0479">Metal-binding</keyword>
<feature type="region of interest" description="Disordered" evidence="3">
    <location>
        <begin position="1"/>
        <end position="34"/>
    </location>
</feature>
<evidence type="ECO:0000259" key="4">
    <source>
        <dbReference type="Pfam" id="PF00127"/>
    </source>
</evidence>
<keyword evidence="6" id="KW-1185">Reference proteome</keyword>
<dbReference type="PANTHER" id="PTHR38439:SF3">
    <property type="entry name" value="COPPER-RESISTANT CUPROPROTEIN COPI"/>
    <property type="match status" value="1"/>
</dbReference>
<dbReference type="Gene3D" id="2.60.40.420">
    <property type="entry name" value="Cupredoxins - blue copper proteins"/>
    <property type="match status" value="1"/>
</dbReference>
<proteinExistence type="predicted"/>
<dbReference type="OrthoDB" id="345021at2"/>
<organism evidence="5 6">
    <name type="scientific">Egibacter rhizosphaerae</name>
    <dbReference type="NCBI Taxonomy" id="1670831"/>
    <lineage>
        <taxon>Bacteria</taxon>
        <taxon>Bacillati</taxon>
        <taxon>Actinomycetota</taxon>
        <taxon>Nitriliruptoria</taxon>
        <taxon>Egibacterales</taxon>
        <taxon>Egibacteraceae</taxon>
        <taxon>Egibacter</taxon>
    </lineage>
</organism>
<dbReference type="Proteomes" id="UP000291469">
    <property type="component" value="Chromosome"/>
</dbReference>
<feature type="compositionally biased region" description="Acidic residues" evidence="3">
    <location>
        <begin position="79"/>
        <end position="99"/>
    </location>
</feature>
<dbReference type="InterPro" id="IPR000923">
    <property type="entry name" value="BlueCu_1"/>
</dbReference>